<evidence type="ECO:0000256" key="1">
    <source>
        <dbReference type="SAM" id="Phobius"/>
    </source>
</evidence>
<dbReference type="AlphaFoldDB" id="A0AAD4M2X0"/>
<feature type="transmembrane region" description="Helical" evidence="1">
    <location>
        <begin position="186"/>
        <end position="209"/>
    </location>
</feature>
<gene>
    <name evidence="2" type="ORF">B0F90DRAFT_1726140</name>
</gene>
<feature type="transmembrane region" description="Helical" evidence="1">
    <location>
        <begin position="20"/>
        <end position="47"/>
    </location>
</feature>
<protein>
    <submittedName>
        <fullName evidence="2">Uncharacterized protein</fullName>
    </submittedName>
</protein>
<organism evidence="2 3">
    <name type="scientific">Multifurca ochricompacta</name>
    <dbReference type="NCBI Taxonomy" id="376703"/>
    <lineage>
        <taxon>Eukaryota</taxon>
        <taxon>Fungi</taxon>
        <taxon>Dikarya</taxon>
        <taxon>Basidiomycota</taxon>
        <taxon>Agaricomycotina</taxon>
        <taxon>Agaricomycetes</taxon>
        <taxon>Russulales</taxon>
        <taxon>Russulaceae</taxon>
        <taxon>Multifurca</taxon>
    </lineage>
</organism>
<dbReference type="Proteomes" id="UP001203297">
    <property type="component" value="Unassembled WGS sequence"/>
</dbReference>
<feature type="transmembrane region" description="Helical" evidence="1">
    <location>
        <begin position="59"/>
        <end position="78"/>
    </location>
</feature>
<feature type="transmembrane region" description="Helical" evidence="1">
    <location>
        <begin position="230"/>
        <end position="251"/>
    </location>
</feature>
<accession>A0AAD4M2X0</accession>
<comment type="caution">
    <text evidence="2">The sequence shown here is derived from an EMBL/GenBank/DDBJ whole genome shotgun (WGS) entry which is preliminary data.</text>
</comment>
<evidence type="ECO:0000313" key="3">
    <source>
        <dbReference type="Proteomes" id="UP001203297"/>
    </source>
</evidence>
<proteinExistence type="predicted"/>
<evidence type="ECO:0000313" key="2">
    <source>
        <dbReference type="EMBL" id="KAI0300036.1"/>
    </source>
</evidence>
<dbReference type="EMBL" id="WTXG01000020">
    <property type="protein sequence ID" value="KAI0300036.1"/>
    <property type="molecule type" value="Genomic_DNA"/>
</dbReference>
<feature type="transmembrane region" description="Helical" evidence="1">
    <location>
        <begin position="98"/>
        <end position="119"/>
    </location>
</feature>
<reference evidence="2" key="1">
    <citation type="journal article" date="2022" name="New Phytol.">
        <title>Evolutionary transition to the ectomycorrhizal habit in the genomes of a hyperdiverse lineage of mushroom-forming fungi.</title>
        <authorList>
            <person name="Looney B."/>
            <person name="Miyauchi S."/>
            <person name="Morin E."/>
            <person name="Drula E."/>
            <person name="Courty P.E."/>
            <person name="Kohler A."/>
            <person name="Kuo A."/>
            <person name="LaButti K."/>
            <person name="Pangilinan J."/>
            <person name="Lipzen A."/>
            <person name="Riley R."/>
            <person name="Andreopoulos W."/>
            <person name="He G."/>
            <person name="Johnson J."/>
            <person name="Nolan M."/>
            <person name="Tritt A."/>
            <person name="Barry K.W."/>
            <person name="Grigoriev I.V."/>
            <person name="Nagy L.G."/>
            <person name="Hibbett D."/>
            <person name="Henrissat B."/>
            <person name="Matheny P.B."/>
            <person name="Labbe J."/>
            <person name="Martin F.M."/>
        </authorList>
    </citation>
    <scope>NUCLEOTIDE SEQUENCE</scope>
    <source>
        <strain evidence="2">BPL690</strain>
    </source>
</reference>
<keyword evidence="1" id="KW-1133">Transmembrane helix</keyword>
<keyword evidence="3" id="KW-1185">Reference proteome</keyword>
<keyword evidence="1" id="KW-0812">Transmembrane</keyword>
<keyword evidence="1" id="KW-0472">Membrane</keyword>
<sequence>MSDPNPATELLLLLYDTYLATVYSHLVVGIVFGTYVVLYGTSLYILLRNNGMLRSFPRLFMLFITSVMFVLGLIALVLKTFLDFQQFTRLLSPSSSSLWSLRSTNIVTAVSATLARIIYILSDTVCAWRAAVLWNYERRIVGALALFILGTTAAAGSDLGLNLEPLFSSSHQSTQGESHGKLGERALIFVGPTLATNILSTSLIGIKVWKHRRVLMKYLSKSSIAIRTENVFAMLIESGFVYCWIWILYLISTFRVLPDPGFAVMDAVLLYVSVRPHFLSCLFIADLMETGGLPNDYRHLCYVKKITNVHYNQSHSEHPLFASTARDKNTHVNDVHTTTFWPWPKQI</sequence>
<feature type="transmembrane region" description="Helical" evidence="1">
    <location>
        <begin position="140"/>
        <end position="161"/>
    </location>
</feature>
<name>A0AAD4M2X0_9AGAM</name>